<organism evidence="1 2">
    <name type="scientific">Meloidogyne enterolobii</name>
    <name type="common">Root-knot nematode worm</name>
    <name type="synonym">Meloidogyne mayaguensis</name>
    <dbReference type="NCBI Taxonomy" id="390850"/>
    <lineage>
        <taxon>Eukaryota</taxon>
        <taxon>Metazoa</taxon>
        <taxon>Ecdysozoa</taxon>
        <taxon>Nematoda</taxon>
        <taxon>Chromadorea</taxon>
        <taxon>Rhabditida</taxon>
        <taxon>Tylenchina</taxon>
        <taxon>Tylenchomorpha</taxon>
        <taxon>Tylenchoidea</taxon>
        <taxon>Meloidogynidae</taxon>
        <taxon>Meloidogyninae</taxon>
        <taxon>Meloidogyne</taxon>
    </lineage>
</organism>
<proteinExistence type="predicted"/>
<dbReference type="Proteomes" id="UP001497535">
    <property type="component" value="Unassembled WGS sequence"/>
</dbReference>
<sequence>MNSYFDLEPTTDSINYNSGTYGGDHLDDSQKDLKQQNNEVNVKRIGEAVDDQIQKDLQPPFTPPSNFSFGIVTSANRRVSTRKRRSAKLALTPTSSVKRRRVTNEGRGNTPVSTTPGSAKRRRSRAKNQINWTPLINFDDREDPYNFFFKSNEHPTPLSEISVKRASFGESEKSPRNLLMDYNKEPTFRFTYDISDKSLSNMKTPTLIKRRAEASLVDTPKATHQKSLPRTRTITPRGKQPIYRDVSTEDKLTTDMHVWSAYRKKVEGKNLANKSSPRTTTTPRGKRSKINLDGFTEDNLDVMSAYEKEEDKRVQDDNNDKYLTNRPSPRLRSRSPLSNITTPQKQQSPHKISRSAKKNDTKEGEGDYLETTGENVDAAINKENLEDLNDSHNISILEDNSTPQRKLTISPFDVIEILSPVQEITELNTAGSYASSTASVEDKLFAGFKFVFTSANRPNKGFLIEKFFQYFFQVHDFNKREYRTIIGERGGIVMEDFLDLKEGEHAVLVADTFYRTHKYLSALSLSIPCVSCLWIQECVADKKLLKYEEFLLPAGESTSEPGRICQWKPLKGVLFNGKRIIVYNRYYNEDPNVVSFGEIWISMMRNLGATVVGIENGEPFSKEVNKTVTLEEKLEFCRKTNFEFFLTENDCEPELAGCVSAKNALAVSSEWVIQAMITGELPSVEECDCFRYDHMRE</sequence>
<gene>
    <name evidence="1" type="ORF">MENTE1834_LOCUS16546</name>
</gene>
<evidence type="ECO:0000313" key="2">
    <source>
        <dbReference type="Proteomes" id="UP001497535"/>
    </source>
</evidence>
<protein>
    <submittedName>
        <fullName evidence="1">Uncharacterized protein</fullName>
    </submittedName>
</protein>
<dbReference type="EMBL" id="CAVMJV010000018">
    <property type="protein sequence ID" value="CAK5062605.1"/>
    <property type="molecule type" value="Genomic_DNA"/>
</dbReference>
<comment type="caution">
    <text evidence="1">The sequence shown here is derived from an EMBL/GenBank/DDBJ whole genome shotgun (WGS) entry which is preliminary data.</text>
</comment>
<keyword evidence="2" id="KW-1185">Reference proteome</keyword>
<name>A0ACB0YU81_MELEN</name>
<evidence type="ECO:0000313" key="1">
    <source>
        <dbReference type="EMBL" id="CAK5062605.1"/>
    </source>
</evidence>
<reference evidence="1" key="1">
    <citation type="submission" date="2023-11" db="EMBL/GenBank/DDBJ databases">
        <authorList>
            <person name="Poullet M."/>
        </authorList>
    </citation>
    <scope>NUCLEOTIDE SEQUENCE</scope>
    <source>
        <strain evidence="1">E1834</strain>
    </source>
</reference>
<accession>A0ACB0YU81</accession>